<feature type="domain" description="Putative Flp pilus-assembly TadG-like N-terminal" evidence="1">
    <location>
        <begin position="8"/>
        <end position="55"/>
    </location>
</feature>
<reference evidence="2 3" key="1">
    <citation type="submission" date="2019-01" db="EMBL/GenBank/DDBJ databases">
        <title>Novel species of Nocardioides.</title>
        <authorList>
            <person name="Liu Q."/>
            <person name="Xin Y.-H."/>
        </authorList>
    </citation>
    <scope>NUCLEOTIDE SEQUENCE [LARGE SCALE GENOMIC DNA]</scope>
    <source>
        <strain evidence="2 3">HLT3-15</strain>
    </source>
</reference>
<dbReference type="RefSeq" id="WP_129473330.1">
    <property type="nucleotide sequence ID" value="NZ_SDWS01000001.1"/>
</dbReference>
<sequence>MSRRDESGAAAVLSALLALVLIGLSGFTIDLGQAYVSNRNLQKAADAGALAGAQALTRFRGTCASVRDNPVANAAALTAARTYGEANYDETNPGTYDSTQLEFDIDCDRTPGVLIVQYGLSGDTATSTSRLIGADDSITTTSRAEATVDVATRANEGVRPLAICSTLLDPAYADRNGDFIRVSFPGSGRVPPSACPVSLSGNWWLIDCPGERTGAASGLVDQIIDGCPDSVSVVPGQDDATTPGSLTVVLTDACPSAPVNSEECMSGNPGNISQGQTPGAWTTLMNSGDAALFPVFCAPPRCSAVTASGNGTNSVFPVQSLMGAYVCGYHFANGSRDRADSTHANCSGNPYSTVGDSSRNNYFVFKLTTVRSSGSNSVSDCALGDVDCDGGLRRTRLTQ</sequence>
<dbReference type="EMBL" id="SDWS01000001">
    <property type="protein sequence ID" value="RYB96381.1"/>
    <property type="molecule type" value="Genomic_DNA"/>
</dbReference>
<organism evidence="2 3">
    <name type="scientific">Nocardioides glacieisoli</name>
    <dbReference type="NCBI Taxonomy" id="1168730"/>
    <lineage>
        <taxon>Bacteria</taxon>
        <taxon>Bacillati</taxon>
        <taxon>Actinomycetota</taxon>
        <taxon>Actinomycetes</taxon>
        <taxon>Propionibacteriales</taxon>
        <taxon>Nocardioidaceae</taxon>
        <taxon>Nocardioides</taxon>
    </lineage>
</organism>
<proteinExistence type="predicted"/>
<evidence type="ECO:0000313" key="2">
    <source>
        <dbReference type="EMBL" id="RYB96381.1"/>
    </source>
</evidence>
<dbReference type="InterPro" id="IPR028087">
    <property type="entry name" value="Tad_N"/>
</dbReference>
<name>A0A4Q2S3R9_9ACTN</name>
<gene>
    <name evidence="2" type="ORF">EUA06_02055</name>
</gene>
<keyword evidence="3" id="KW-1185">Reference proteome</keyword>
<accession>A0A4Q2S3R9</accession>
<protein>
    <recommendedName>
        <fullName evidence="1">Putative Flp pilus-assembly TadG-like N-terminal domain-containing protein</fullName>
    </recommendedName>
</protein>
<comment type="caution">
    <text evidence="2">The sequence shown here is derived from an EMBL/GenBank/DDBJ whole genome shotgun (WGS) entry which is preliminary data.</text>
</comment>
<dbReference type="OrthoDB" id="3769509at2"/>
<evidence type="ECO:0000313" key="3">
    <source>
        <dbReference type="Proteomes" id="UP000291838"/>
    </source>
</evidence>
<dbReference type="Proteomes" id="UP000291838">
    <property type="component" value="Unassembled WGS sequence"/>
</dbReference>
<dbReference type="Pfam" id="PF13400">
    <property type="entry name" value="Tad"/>
    <property type="match status" value="1"/>
</dbReference>
<dbReference type="AlphaFoldDB" id="A0A4Q2S3R9"/>
<evidence type="ECO:0000259" key="1">
    <source>
        <dbReference type="Pfam" id="PF13400"/>
    </source>
</evidence>